<dbReference type="InterPro" id="IPR005224">
    <property type="entry name" value="SfsA"/>
</dbReference>
<dbReference type="GO" id="GO:0003677">
    <property type="term" value="F:DNA binding"/>
    <property type="evidence" value="ECO:0007669"/>
    <property type="project" value="InterPro"/>
</dbReference>
<dbReference type="InterPro" id="IPR041465">
    <property type="entry name" value="SfsA_N"/>
</dbReference>
<name>A0A1N6H1X3_9RHOB</name>
<feature type="domain" description="SfsA N-terminal OB" evidence="3">
    <location>
        <begin position="13"/>
        <end position="74"/>
    </location>
</feature>
<dbReference type="RefSeq" id="WP_074256954.1">
    <property type="nucleotide sequence ID" value="NZ_FSRL01000001.1"/>
</dbReference>
<accession>A0A1N6H1X3</accession>
<sequence>MRFATPLVRARLLRRYKRFLADAVLEDGREVVAHCPNPGAMTGLAEPGTRIWLEPNDDPKKKLNYGWRLVEHDSGDFTGIDTALPNRALAEALAAGAVPGLTGYQAIRAEVPYGASSRVDFLLTGSGPACYVEVKSVTLMRTPGLAEFPDTVTARGARHMAELAAMAAQGHRAMVLFLVQRTDAARVGIAADIDPAYATAFTEARAAGVEAMALSCSITPEAITPGAPLPLA</sequence>
<organism evidence="4 5">
    <name type="scientific">Vannielia litorea</name>
    <dbReference type="NCBI Taxonomy" id="1217970"/>
    <lineage>
        <taxon>Bacteria</taxon>
        <taxon>Pseudomonadati</taxon>
        <taxon>Pseudomonadota</taxon>
        <taxon>Alphaproteobacteria</taxon>
        <taxon>Rhodobacterales</taxon>
        <taxon>Paracoccaceae</taxon>
        <taxon>Vannielia</taxon>
    </lineage>
</organism>
<dbReference type="Gene3D" id="3.40.1350.60">
    <property type="match status" value="1"/>
</dbReference>
<keyword evidence="5" id="KW-1185">Reference proteome</keyword>
<evidence type="ECO:0000256" key="1">
    <source>
        <dbReference type="HAMAP-Rule" id="MF_00095"/>
    </source>
</evidence>
<dbReference type="HAMAP" id="MF_00095">
    <property type="entry name" value="SfsA"/>
    <property type="match status" value="1"/>
</dbReference>
<dbReference type="Gene3D" id="2.40.50.580">
    <property type="match status" value="1"/>
</dbReference>
<dbReference type="Pfam" id="PF17746">
    <property type="entry name" value="SfsA_N"/>
    <property type="match status" value="1"/>
</dbReference>
<evidence type="ECO:0000313" key="5">
    <source>
        <dbReference type="Proteomes" id="UP000184932"/>
    </source>
</evidence>
<dbReference type="PANTHER" id="PTHR30545">
    <property type="entry name" value="SUGAR FERMENTATION STIMULATION PROTEIN A"/>
    <property type="match status" value="1"/>
</dbReference>
<evidence type="ECO:0000259" key="3">
    <source>
        <dbReference type="Pfam" id="PF17746"/>
    </source>
</evidence>
<proteinExistence type="inferred from homology"/>
<evidence type="ECO:0000313" key="4">
    <source>
        <dbReference type="EMBL" id="SIO13780.1"/>
    </source>
</evidence>
<comment type="similarity">
    <text evidence="1">Belongs to the SfsA family.</text>
</comment>
<evidence type="ECO:0000259" key="2">
    <source>
        <dbReference type="Pfam" id="PF03749"/>
    </source>
</evidence>
<dbReference type="CDD" id="cd22359">
    <property type="entry name" value="SfsA-like_bacterial"/>
    <property type="match status" value="1"/>
</dbReference>
<dbReference type="EMBL" id="FSRL01000001">
    <property type="protein sequence ID" value="SIO13780.1"/>
    <property type="molecule type" value="Genomic_DNA"/>
</dbReference>
<dbReference type="InterPro" id="IPR040452">
    <property type="entry name" value="SfsA_C"/>
</dbReference>
<dbReference type="AlphaFoldDB" id="A0A1N6H1X3"/>
<gene>
    <name evidence="1" type="primary">sfsA</name>
    <name evidence="4" type="ORF">SAMN05444002_3001</name>
</gene>
<dbReference type="Pfam" id="PF03749">
    <property type="entry name" value="SfsA"/>
    <property type="match status" value="1"/>
</dbReference>
<dbReference type="NCBIfam" id="TIGR00230">
    <property type="entry name" value="sfsA"/>
    <property type="match status" value="1"/>
</dbReference>
<dbReference type="Proteomes" id="UP000184932">
    <property type="component" value="Unassembled WGS sequence"/>
</dbReference>
<dbReference type="PANTHER" id="PTHR30545:SF2">
    <property type="entry name" value="SUGAR FERMENTATION STIMULATION PROTEIN A"/>
    <property type="match status" value="1"/>
</dbReference>
<dbReference type="STRING" id="1217970.SAMN05444002_3001"/>
<dbReference type="OrthoDB" id="9802365at2"/>
<feature type="domain" description="Sugar fermentation stimulation protein C-terminal" evidence="2">
    <location>
        <begin position="84"/>
        <end position="221"/>
    </location>
</feature>
<reference evidence="5" key="1">
    <citation type="submission" date="2016-11" db="EMBL/GenBank/DDBJ databases">
        <authorList>
            <person name="Varghese N."/>
            <person name="Submissions S."/>
        </authorList>
    </citation>
    <scope>NUCLEOTIDE SEQUENCE [LARGE SCALE GENOMIC DNA]</scope>
    <source>
        <strain evidence="5">DSM 29440</strain>
    </source>
</reference>
<protein>
    <recommendedName>
        <fullName evidence="1">Sugar fermentation stimulation protein homolog</fullName>
    </recommendedName>
</protein>